<reference evidence="4" key="1">
    <citation type="journal article" date="2019" name="Int. J. Syst. Evol. Microbiol.">
        <title>The Global Catalogue of Microorganisms (GCM) 10K type strain sequencing project: providing services to taxonomists for standard genome sequencing and annotation.</title>
        <authorList>
            <consortium name="The Broad Institute Genomics Platform"/>
            <consortium name="The Broad Institute Genome Sequencing Center for Infectious Disease"/>
            <person name="Wu L."/>
            <person name="Ma J."/>
        </authorList>
    </citation>
    <scope>NUCLEOTIDE SEQUENCE [LARGE SCALE GENOMIC DNA]</scope>
    <source>
        <strain evidence="4">JCM 18303</strain>
    </source>
</reference>
<dbReference type="PANTHER" id="PTHR48081:SF8">
    <property type="entry name" value="ALPHA_BETA HYDROLASE FOLD-3 DOMAIN-CONTAINING PROTEIN-RELATED"/>
    <property type="match status" value="1"/>
</dbReference>
<gene>
    <name evidence="3" type="ORF">GCM10023321_42110</name>
</gene>
<name>A0ABP9QDH1_9PSEU</name>
<evidence type="ECO:0000259" key="2">
    <source>
        <dbReference type="Pfam" id="PF07859"/>
    </source>
</evidence>
<keyword evidence="1 3" id="KW-0378">Hydrolase</keyword>
<dbReference type="RefSeq" id="WP_221497658.1">
    <property type="nucleotide sequence ID" value="NZ_BAABJP010000020.1"/>
</dbReference>
<evidence type="ECO:0000313" key="3">
    <source>
        <dbReference type="EMBL" id="GAA5160073.1"/>
    </source>
</evidence>
<sequence>MTETLRVQLPGRLGNPAMTLRDDPRADPRVVAALSRFGLDVPPPPPPVGLDAPLADLLAIADAAEAAFTQVFAEVFAGMPPVPGVTTETRVIPGPDGNEITLYVHRPTGATGPLPGIVHLHGGGMVMLTAADGCYVRWRESLAAAGLVVVGVEFRNGGGKLGAHPFPAGLNDCATAVAWTLDNADELGIGKVLVSGESGGGNLTLATTLLAHRQGWADRIAGVYALCPFISGRWAERPAELTSLHENDGYFLAAELMGLLARVYDPEGAHADDPTCWPLVADPADLAGLPPHVISVNELDPLRDEGLLYARKLFAAGVSAVGRVVVGTSHGADVILATEIPEVYAATIRDIKGFADSV</sequence>
<dbReference type="Pfam" id="PF07859">
    <property type="entry name" value="Abhydrolase_3"/>
    <property type="match status" value="1"/>
</dbReference>
<dbReference type="InterPro" id="IPR013094">
    <property type="entry name" value="AB_hydrolase_3"/>
</dbReference>
<dbReference type="PANTHER" id="PTHR48081">
    <property type="entry name" value="AB HYDROLASE SUPERFAMILY PROTEIN C4A8.06C"/>
    <property type="match status" value="1"/>
</dbReference>
<protein>
    <submittedName>
        <fullName evidence="3">Alpha/beta hydrolase</fullName>
    </submittedName>
</protein>
<evidence type="ECO:0000256" key="1">
    <source>
        <dbReference type="ARBA" id="ARBA00022801"/>
    </source>
</evidence>
<comment type="caution">
    <text evidence="3">The sequence shown here is derived from an EMBL/GenBank/DDBJ whole genome shotgun (WGS) entry which is preliminary data.</text>
</comment>
<accession>A0ABP9QDH1</accession>
<dbReference type="GO" id="GO:0016787">
    <property type="term" value="F:hydrolase activity"/>
    <property type="evidence" value="ECO:0007669"/>
    <property type="project" value="UniProtKB-KW"/>
</dbReference>
<organism evidence="3 4">
    <name type="scientific">Pseudonocardia eucalypti</name>
    <dbReference type="NCBI Taxonomy" id="648755"/>
    <lineage>
        <taxon>Bacteria</taxon>
        <taxon>Bacillati</taxon>
        <taxon>Actinomycetota</taxon>
        <taxon>Actinomycetes</taxon>
        <taxon>Pseudonocardiales</taxon>
        <taxon>Pseudonocardiaceae</taxon>
        <taxon>Pseudonocardia</taxon>
    </lineage>
</organism>
<dbReference type="Proteomes" id="UP001428817">
    <property type="component" value="Unassembled WGS sequence"/>
</dbReference>
<dbReference type="EMBL" id="BAABJP010000020">
    <property type="protein sequence ID" value="GAA5160073.1"/>
    <property type="molecule type" value="Genomic_DNA"/>
</dbReference>
<evidence type="ECO:0000313" key="4">
    <source>
        <dbReference type="Proteomes" id="UP001428817"/>
    </source>
</evidence>
<keyword evidence="4" id="KW-1185">Reference proteome</keyword>
<dbReference type="InterPro" id="IPR029058">
    <property type="entry name" value="AB_hydrolase_fold"/>
</dbReference>
<dbReference type="Gene3D" id="3.40.50.1820">
    <property type="entry name" value="alpha/beta hydrolase"/>
    <property type="match status" value="1"/>
</dbReference>
<proteinExistence type="predicted"/>
<dbReference type="InterPro" id="IPR050300">
    <property type="entry name" value="GDXG_lipolytic_enzyme"/>
</dbReference>
<feature type="domain" description="Alpha/beta hydrolase fold-3" evidence="2">
    <location>
        <begin position="117"/>
        <end position="331"/>
    </location>
</feature>
<dbReference type="SUPFAM" id="SSF53474">
    <property type="entry name" value="alpha/beta-Hydrolases"/>
    <property type="match status" value="1"/>
</dbReference>